<sequence>MPDIDRTPPRVHLRINGEKRASGSGGTYGHVNPATGEVDAQIPLADKDEIDLAVTAAHEAFQTWKRTPPAQRRALLHRLADLIEAHADEFARLGALDNGTPLSVGAAFPVLSAEWTRYYAGWADKIHGDLTGNPVQDSELGYTLAQPYGVIGIIITWNGPLISLAMKIPAAVAAGNTVVVKPSELTPFSGELFMDLVEQAGFPPGVVNVLPGTAEAGAQLVSHPLVRKVTFTGGPATATRILEACAPSMKPAVLELGGKSANIVFDDADLDVACQLGTTFSLIALSGQGCAFATRMIVHEDVYDEVVARAKLIAQNIPVGDPFDPAVASGPVVNQAAVERILGMIERASEQGATLLTGGSRIDRAGFYLQPTVFTDVDPDSELAQTEVFGPVLTIFRFRTEQEAVALANGTRYALSSYVQTRDLQRALRVAAELDAGETLINGATNLKVGRPFGGFGLSGVGKEGGREGIEEFLRIRSVGIAV</sequence>
<dbReference type="InterPro" id="IPR015590">
    <property type="entry name" value="Aldehyde_DH_dom"/>
</dbReference>
<accession>A0A0D8BGH2</accession>
<evidence type="ECO:0000256" key="3">
    <source>
        <dbReference type="PROSITE-ProRule" id="PRU10007"/>
    </source>
</evidence>
<dbReference type="InterPro" id="IPR016163">
    <property type="entry name" value="Ald_DH_C"/>
</dbReference>
<dbReference type="AlphaFoldDB" id="A0A0D8BGH2"/>
<dbReference type="OrthoDB" id="6882680at2"/>
<dbReference type="RefSeq" id="WP_044885220.1">
    <property type="nucleotide sequence ID" value="NZ_JYFN01000016.1"/>
</dbReference>
<dbReference type="Gene3D" id="3.40.309.10">
    <property type="entry name" value="Aldehyde Dehydrogenase, Chain A, domain 2"/>
    <property type="match status" value="1"/>
</dbReference>
<dbReference type="GO" id="GO:0004029">
    <property type="term" value="F:aldehyde dehydrogenase (NAD+) activity"/>
    <property type="evidence" value="ECO:0007669"/>
    <property type="project" value="UniProtKB-EC"/>
</dbReference>
<evidence type="ECO:0000313" key="6">
    <source>
        <dbReference type="EMBL" id="KJE23170.1"/>
    </source>
</evidence>
<comment type="similarity">
    <text evidence="1 4">Belongs to the aldehyde dehydrogenase family.</text>
</comment>
<dbReference type="PATRIC" id="fig|1502723.3.peg.1709"/>
<reference evidence="6 7" key="2">
    <citation type="journal article" date="2016" name="Genome Announc.">
        <title>Permanent Draft Genome Sequences for Two Variants of Frankia sp. Strain CpI1, the First Frankia Strain Isolated from Root Nodules of Comptonia peregrina.</title>
        <authorList>
            <person name="Oshone R."/>
            <person name="Hurst S.G.IV."/>
            <person name="Abebe-Akele F."/>
            <person name="Simpson S."/>
            <person name="Morris K."/>
            <person name="Thomas W.K."/>
            <person name="Tisa L.S."/>
        </authorList>
    </citation>
    <scope>NUCLEOTIDE SEQUENCE [LARGE SCALE GENOMIC DNA]</scope>
    <source>
        <strain evidence="7">CpI1-S</strain>
    </source>
</reference>
<dbReference type="InterPro" id="IPR016162">
    <property type="entry name" value="Ald_DH_N"/>
</dbReference>
<dbReference type="InterPro" id="IPR016161">
    <property type="entry name" value="Ald_DH/histidinol_DH"/>
</dbReference>
<organism evidence="6 7">
    <name type="scientific">Frankia torreyi</name>
    <dbReference type="NCBI Taxonomy" id="1856"/>
    <lineage>
        <taxon>Bacteria</taxon>
        <taxon>Bacillati</taxon>
        <taxon>Actinomycetota</taxon>
        <taxon>Actinomycetes</taxon>
        <taxon>Frankiales</taxon>
        <taxon>Frankiaceae</taxon>
        <taxon>Frankia</taxon>
    </lineage>
</organism>
<feature type="active site" evidence="3">
    <location>
        <position position="255"/>
    </location>
</feature>
<keyword evidence="7" id="KW-1185">Reference proteome</keyword>
<dbReference type="FunFam" id="3.40.605.10:FF:000007">
    <property type="entry name" value="NAD/NADP-dependent betaine aldehyde dehydrogenase"/>
    <property type="match status" value="1"/>
</dbReference>
<dbReference type="Pfam" id="PF00171">
    <property type="entry name" value="Aldedh"/>
    <property type="match status" value="1"/>
</dbReference>
<evidence type="ECO:0000313" key="7">
    <source>
        <dbReference type="Proteomes" id="UP000032545"/>
    </source>
</evidence>
<name>A0A0D8BGH2_9ACTN</name>
<evidence type="ECO:0000256" key="4">
    <source>
        <dbReference type="RuleBase" id="RU003345"/>
    </source>
</evidence>
<feature type="domain" description="Aldehyde dehydrogenase" evidence="5">
    <location>
        <begin position="26"/>
        <end position="479"/>
    </location>
</feature>
<dbReference type="PROSITE" id="PS00687">
    <property type="entry name" value="ALDEHYDE_DEHYDR_GLU"/>
    <property type="match status" value="1"/>
</dbReference>
<dbReference type="EC" id="1.2.1.3" evidence="6"/>
<dbReference type="EMBL" id="JYFN01000016">
    <property type="protein sequence ID" value="KJE23170.1"/>
    <property type="molecule type" value="Genomic_DNA"/>
</dbReference>
<dbReference type="FunFam" id="3.40.309.10:FF:000012">
    <property type="entry name" value="Betaine aldehyde dehydrogenase"/>
    <property type="match status" value="1"/>
</dbReference>
<keyword evidence="2 4" id="KW-0560">Oxidoreductase</keyword>
<gene>
    <name evidence="6" type="ORF">FF36_02598</name>
</gene>
<evidence type="ECO:0000256" key="1">
    <source>
        <dbReference type="ARBA" id="ARBA00009986"/>
    </source>
</evidence>
<dbReference type="SUPFAM" id="SSF53720">
    <property type="entry name" value="ALDH-like"/>
    <property type="match status" value="1"/>
</dbReference>
<proteinExistence type="inferred from homology"/>
<evidence type="ECO:0000256" key="2">
    <source>
        <dbReference type="ARBA" id="ARBA00023002"/>
    </source>
</evidence>
<evidence type="ECO:0000259" key="5">
    <source>
        <dbReference type="Pfam" id="PF00171"/>
    </source>
</evidence>
<comment type="caution">
    <text evidence="6">The sequence shown here is derived from an EMBL/GenBank/DDBJ whole genome shotgun (WGS) entry which is preliminary data.</text>
</comment>
<dbReference type="Gene3D" id="3.40.605.10">
    <property type="entry name" value="Aldehyde Dehydrogenase, Chain A, domain 1"/>
    <property type="match status" value="1"/>
</dbReference>
<protein>
    <submittedName>
        <fullName evidence="6">NAD-dependent aldehyde dehydrogenase</fullName>
        <ecNumber evidence="6">1.2.1.3</ecNumber>
    </submittedName>
</protein>
<dbReference type="InterPro" id="IPR029510">
    <property type="entry name" value="Ald_DH_CS_GLU"/>
</dbReference>
<dbReference type="Proteomes" id="UP000032545">
    <property type="component" value="Unassembled WGS sequence"/>
</dbReference>
<dbReference type="PANTHER" id="PTHR11699">
    <property type="entry name" value="ALDEHYDE DEHYDROGENASE-RELATED"/>
    <property type="match status" value="1"/>
</dbReference>
<reference evidence="7" key="1">
    <citation type="submission" date="2015-02" db="EMBL/GenBank/DDBJ databases">
        <title>Draft Genome of Frankia sp. CpI1-S.</title>
        <authorList>
            <person name="Oshone R.T."/>
            <person name="Ngom M."/>
            <person name="Ghodhbane-Gtari F."/>
            <person name="Gtari M."/>
            <person name="Morris K."/>
            <person name="Thomas K."/>
            <person name="Sen A."/>
            <person name="Tisa L.S."/>
        </authorList>
    </citation>
    <scope>NUCLEOTIDE SEQUENCE [LARGE SCALE GENOMIC DNA]</scope>
    <source>
        <strain evidence="7">CpI1-S</strain>
    </source>
</reference>